<evidence type="ECO:0000313" key="2">
    <source>
        <dbReference type="Proteomes" id="UP000799779"/>
    </source>
</evidence>
<dbReference type="GO" id="GO:0001228">
    <property type="term" value="F:DNA-binding transcription activator activity, RNA polymerase II-specific"/>
    <property type="evidence" value="ECO:0007669"/>
    <property type="project" value="TreeGrafter"/>
</dbReference>
<dbReference type="InterPro" id="IPR053157">
    <property type="entry name" value="Sterol_Uptake_Regulator"/>
</dbReference>
<dbReference type="PANTHER" id="PTHR47784:SF9">
    <property type="entry name" value="ZN(II)2CYS6 TRANSCRIPTION FACTOR (EUROFUNG)"/>
    <property type="match status" value="1"/>
</dbReference>
<evidence type="ECO:0008006" key="3">
    <source>
        <dbReference type="Google" id="ProtNLM"/>
    </source>
</evidence>
<protein>
    <recommendedName>
        <fullName evidence="3">C6 transcription factor</fullName>
    </recommendedName>
</protein>
<keyword evidence="2" id="KW-1185">Reference proteome</keyword>
<dbReference type="Proteomes" id="UP000799779">
    <property type="component" value="Unassembled WGS sequence"/>
</dbReference>
<evidence type="ECO:0000313" key="1">
    <source>
        <dbReference type="EMBL" id="KAF1993502.1"/>
    </source>
</evidence>
<feature type="non-terminal residue" evidence="1">
    <location>
        <position position="261"/>
    </location>
</feature>
<organism evidence="1 2">
    <name type="scientific">Amniculicola lignicola CBS 123094</name>
    <dbReference type="NCBI Taxonomy" id="1392246"/>
    <lineage>
        <taxon>Eukaryota</taxon>
        <taxon>Fungi</taxon>
        <taxon>Dikarya</taxon>
        <taxon>Ascomycota</taxon>
        <taxon>Pezizomycotina</taxon>
        <taxon>Dothideomycetes</taxon>
        <taxon>Pleosporomycetidae</taxon>
        <taxon>Pleosporales</taxon>
        <taxon>Amniculicolaceae</taxon>
        <taxon>Amniculicola</taxon>
    </lineage>
</organism>
<sequence length="261" mass="29493">MHAMLAVAACHLQHFEIDARHYRIAEALHCNLASRGLRNAVSKTVEGVEGADSILTTAMVLNTLTFCLVDYRNVGDAASAVDSGAKASWKLNWDWLKIQIGITDLLARTKPFHPQSMWMFLFVAQNTFVVTEPPINDLDTRLARFCDIDPAVEDEDNVYFEFWRRLAFIVTRSPSPEYLLPYLRAAGGITSPFIALLERGDSKAMVLFAHWLALMCSIDQWWCVRRTRSECWTCCDRLSTKLVGQDMKLLKVPAQACGYVV</sequence>
<reference evidence="1" key="1">
    <citation type="journal article" date="2020" name="Stud. Mycol.">
        <title>101 Dothideomycetes genomes: a test case for predicting lifestyles and emergence of pathogens.</title>
        <authorList>
            <person name="Haridas S."/>
            <person name="Albert R."/>
            <person name="Binder M."/>
            <person name="Bloem J."/>
            <person name="Labutti K."/>
            <person name="Salamov A."/>
            <person name="Andreopoulos B."/>
            <person name="Baker S."/>
            <person name="Barry K."/>
            <person name="Bills G."/>
            <person name="Bluhm B."/>
            <person name="Cannon C."/>
            <person name="Castanera R."/>
            <person name="Culley D."/>
            <person name="Daum C."/>
            <person name="Ezra D."/>
            <person name="Gonzalez J."/>
            <person name="Henrissat B."/>
            <person name="Kuo A."/>
            <person name="Liang C."/>
            <person name="Lipzen A."/>
            <person name="Lutzoni F."/>
            <person name="Magnuson J."/>
            <person name="Mondo S."/>
            <person name="Nolan M."/>
            <person name="Ohm R."/>
            <person name="Pangilinan J."/>
            <person name="Park H.-J."/>
            <person name="Ramirez L."/>
            <person name="Alfaro M."/>
            <person name="Sun H."/>
            <person name="Tritt A."/>
            <person name="Yoshinaga Y."/>
            <person name="Zwiers L.-H."/>
            <person name="Turgeon B."/>
            <person name="Goodwin S."/>
            <person name="Spatafora J."/>
            <person name="Crous P."/>
            <person name="Grigoriev I."/>
        </authorList>
    </citation>
    <scope>NUCLEOTIDE SEQUENCE</scope>
    <source>
        <strain evidence="1">CBS 123094</strain>
    </source>
</reference>
<dbReference type="OrthoDB" id="416217at2759"/>
<proteinExistence type="predicted"/>
<dbReference type="EMBL" id="ML977700">
    <property type="protein sequence ID" value="KAF1993502.1"/>
    <property type="molecule type" value="Genomic_DNA"/>
</dbReference>
<gene>
    <name evidence="1" type="ORF">P154DRAFT_477476</name>
</gene>
<accession>A0A6A5VUM7</accession>
<name>A0A6A5VUM7_9PLEO</name>
<dbReference type="PANTHER" id="PTHR47784">
    <property type="entry name" value="STEROL UPTAKE CONTROL PROTEIN 2"/>
    <property type="match status" value="1"/>
</dbReference>
<dbReference type="AlphaFoldDB" id="A0A6A5VUM7"/>